<dbReference type="SMART" id="SM00612">
    <property type="entry name" value="Kelch"/>
    <property type="match status" value="5"/>
</dbReference>
<keyword evidence="1" id="KW-0880">Kelch repeat</keyword>
<evidence type="ECO:0000256" key="1">
    <source>
        <dbReference type="ARBA" id="ARBA00022441"/>
    </source>
</evidence>
<evidence type="ECO:0000256" key="2">
    <source>
        <dbReference type="ARBA" id="ARBA00022737"/>
    </source>
</evidence>
<dbReference type="PANTHER" id="PTHR24412:SF489">
    <property type="entry name" value="RING FINGER DOMAIN AND KELCH REPEAT-CONTAINING PROTEIN DDB_G0271372"/>
    <property type="match status" value="1"/>
</dbReference>
<protein>
    <submittedName>
        <fullName evidence="3">Uncharacterized protein</fullName>
    </submittedName>
</protein>
<dbReference type="EMBL" id="HBNR01053476">
    <property type="protein sequence ID" value="CAE4618876.1"/>
    <property type="molecule type" value="Transcribed_RNA"/>
</dbReference>
<dbReference type="InterPro" id="IPR015915">
    <property type="entry name" value="Kelch-typ_b-propeller"/>
</dbReference>
<keyword evidence="2" id="KW-0677">Repeat</keyword>
<evidence type="ECO:0000313" key="3">
    <source>
        <dbReference type="EMBL" id="CAE4618876.1"/>
    </source>
</evidence>
<name>A0A7S4RLS8_9DINO</name>
<dbReference type="SUPFAM" id="SSF117281">
    <property type="entry name" value="Kelch motif"/>
    <property type="match status" value="2"/>
</dbReference>
<organism evidence="3">
    <name type="scientific">Alexandrium monilatum</name>
    <dbReference type="NCBI Taxonomy" id="311494"/>
    <lineage>
        <taxon>Eukaryota</taxon>
        <taxon>Sar</taxon>
        <taxon>Alveolata</taxon>
        <taxon>Dinophyceae</taxon>
        <taxon>Gonyaulacales</taxon>
        <taxon>Pyrocystaceae</taxon>
        <taxon>Alexandrium</taxon>
    </lineage>
</organism>
<accession>A0A7S4RLS8</accession>
<reference evidence="3" key="1">
    <citation type="submission" date="2021-01" db="EMBL/GenBank/DDBJ databases">
        <authorList>
            <person name="Corre E."/>
            <person name="Pelletier E."/>
            <person name="Niang G."/>
            <person name="Scheremetjew M."/>
            <person name="Finn R."/>
            <person name="Kale V."/>
            <person name="Holt S."/>
            <person name="Cochrane G."/>
            <person name="Meng A."/>
            <person name="Brown T."/>
            <person name="Cohen L."/>
        </authorList>
    </citation>
    <scope>NUCLEOTIDE SEQUENCE</scope>
    <source>
        <strain evidence="3">CCMP3105</strain>
    </source>
</reference>
<dbReference type="PANTHER" id="PTHR24412">
    <property type="entry name" value="KELCH PROTEIN"/>
    <property type="match status" value="1"/>
</dbReference>
<proteinExistence type="predicted"/>
<dbReference type="InterPro" id="IPR006652">
    <property type="entry name" value="Kelch_1"/>
</dbReference>
<dbReference type="AlphaFoldDB" id="A0A7S4RLS8"/>
<dbReference type="Gene3D" id="2.120.10.80">
    <property type="entry name" value="Kelch-type beta propeller"/>
    <property type="match status" value="2"/>
</dbReference>
<sequence>MEPAADGLEGVRQALKRLEIRFDCLSGRLAELAEENAALRECLELSGTTPAEAFAARLHRHRFARVLQQHPLRRPAAQACSSCLTELSRAHELLFLVLGLAGPGSACPVAAASRAVAGSVEKVSPELSRHFPLSIYAVGGAGGGRGPLPSVERLTLPLAGAGEAAVSPLAAPPLAAPRAVCAVVAAAGLVYAIAGRGADGAALSSVEIYDPRLDSWSEAPSLLRARGWVAAARIGCGVCVVGGEGDDLTFDVAEKLDLGECSWSPLPPMRCPRWAAAAASAGGHVYVAGGHHDDGEVLGDFERLSFLPGGARDWEQLAPLRCPRAALGLAALGGSLYAVGGYDEQERGLRVLERYNPAGPGEWEALAPMAAPRWGLGAVGCGGRLYVLGGTAGNGLVNVGVVKRYCPETDAWESVGRLRTARRCCGVAACR</sequence>
<dbReference type="Pfam" id="PF01344">
    <property type="entry name" value="Kelch_1"/>
    <property type="match status" value="3"/>
</dbReference>
<gene>
    <name evidence="3" type="ORF">AMON00008_LOCUS37535</name>
</gene>